<sequence>MTANRECYDVIVVGAGPAGSTAARKLAMAGCSVLLIDQATFPRDKHCGGLIPIKALRLLDFEIPKRSTLNDIYSITLYSHSMKASTHQDYQLLGKTVHRKDFDHILLNQAIAQRVRFYQGTRLQHIVEEKGYIRVITSTDEYLCSKVLGCDGSGSIVKGFVEGELPLDRYKMGFAVNGLLSVNQREAFEDFKLFSVPLAFSMGWAIPQGNCINVGIGGPSYQKKQLADHFKEHIAKVARLYPSSGEPKNFRGSFLPAGGFRRKVQKGNILLAGDAAGLVDSFTGEGIYYAMQSGSLAAEKIIQGKTSEFEAACKQVFHRQLQKSLIFSLLCYKKRYTELSFLRNLQCSKFCKTIKSK</sequence>
<dbReference type="SUPFAM" id="SSF51905">
    <property type="entry name" value="FAD/NAD(P)-binding domain"/>
    <property type="match status" value="1"/>
</dbReference>
<dbReference type="GO" id="GO:0071949">
    <property type="term" value="F:FAD binding"/>
    <property type="evidence" value="ECO:0007669"/>
    <property type="project" value="InterPro"/>
</dbReference>
<dbReference type="InterPro" id="IPR036188">
    <property type="entry name" value="FAD/NAD-bd_sf"/>
</dbReference>
<gene>
    <name evidence="2" type="ORF">SAMN02745975_01971</name>
</gene>
<dbReference type="Proteomes" id="UP000184536">
    <property type="component" value="Unassembled WGS sequence"/>
</dbReference>
<dbReference type="EMBL" id="FQZV01000023">
    <property type="protein sequence ID" value="SHJ38901.1"/>
    <property type="molecule type" value="Genomic_DNA"/>
</dbReference>
<protein>
    <submittedName>
        <fullName evidence="2">Geranylgeranyl reductase family</fullName>
    </submittedName>
</protein>
<dbReference type="InterPro" id="IPR050407">
    <property type="entry name" value="Geranylgeranyl_reductase"/>
</dbReference>
<dbReference type="PANTHER" id="PTHR42685:SF22">
    <property type="entry name" value="CONDITIONED MEDIUM FACTOR RECEPTOR 1"/>
    <property type="match status" value="1"/>
</dbReference>
<dbReference type="GO" id="GO:0016628">
    <property type="term" value="F:oxidoreductase activity, acting on the CH-CH group of donors, NAD or NADP as acceptor"/>
    <property type="evidence" value="ECO:0007669"/>
    <property type="project" value="InterPro"/>
</dbReference>
<dbReference type="Pfam" id="PF01494">
    <property type="entry name" value="FAD_binding_3"/>
    <property type="match status" value="1"/>
</dbReference>
<evidence type="ECO:0000313" key="2">
    <source>
        <dbReference type="EMBL" id="SHJ38901.1"/>
    </source>
</evidence>
<dbReference type="InterPro" id="IPR011777">
    <property type="entry name" value="Geranylgeranyl_Rdtase_fam"/>
</dbReference>
<dbReference type="RefSeq" id="WP_110941114.1">
    <property type="nucleotide sequence ID" value="NZ_FQZV01000023.1"/>
</dbReference>
<dbReference type="AlphaFoldDB" id="A0A1M6IWS4"/>
<reference evidence="3" key="1">
    <citation type="submission" date="2016-11" db="EMBL/GenBank/DDBJ databases">
        <authorList>
            <person name="Varghese N."/>
            <person name="Submissions S."/>
        </authorList>
    </citation>
    <scope>NUCLEOTIDE SEQUENCE [LARGE SCALE GENOMIC DNA]</scope>
    <source>
        <strain evidence="3">DSM 17957</strain>
    </source>
</reference>
<proteinExistence type="predicted"/>
<evidence type="ECO:0000259" key="1">
    <source>
        <dbReference type="Pfam" id="PF01494"/>
    </source>
</evidence>
<dbReference type="Gene3D" id="3.50.50.60">
    <property type="entry name" value="FAD/NAD(P)-binding domain"/>
    <property type="match status" value="1"/>
</dbReference>
<dbReference type="InterPro" id="IPR002938">
    <property type="entry name" value="FAD-bd"/>
</dbReference>
<accession>A0A1M6IWS4</accession>
<dbReference type="STRING" id="1121919.SAMN02745975_01971"/>
<dbReference type="PANTHER" id="PTHR42685">
    <property type="entry name" value="GERANYLGERANYL DIPHOSPHATE REDUCTASE"/>
    <property type="match status" value="1"/>
</dbReference>
<evidence type="ECO:0000313" key="3">
    <source>
        <dbReference type="Proteomes" id="UP000184536"/>
    </source>
</evidence>
<keyword evidence="3" id="KW-1185">Reference proteome</keyword>
<organism evidence="2 3">
    <name type="scientific">Geosporobacter subterraneus DSM 17957</name>
    <dbReference type="NCBI Taxonomy" id="1121919"/>
    <lineage>
        <taxon>Bacteria</taxon>
        <taxon>Bacillati</taxon>
        <taxon>Bacillota</taxon>
        <taxon>Clostridia</taxon>
        <taxon>Peptostreptococcales</taxon>
        <taxon>Thermotaleaceae</taxon>
        <taxon>Geosporobacter</taxon>
    </lineage>
</organism>
<name>A0A1M6IWS4_9FIRM</name>
<dbReference type="NCBIfam" id="TIGR02032">
    <property type="entry name" value="GG-red-SF"/>
    <property type="match status" value="1"/>
</dbReference>
<feature type="domain" description="FAD-binding" evidence="1">
    <location>
        <begin position="8"/>
        <end position="302"/>
    </location>
</feature>
<dbReference type="PRINTS" id="PR00420">
    <property type="entry name" value="RNGMNOXGNASE"/>
</dbReference>
<dbReference type="OrthoDB" id="9806565at2"/>